<evidence type="ECO:0000256" key="2">
    <source>
        <dbReference type="ARBA" id="ARBA00008779"/>
    </source>
</evidence>
<dbReference type="AlphaFoldDB" id="A0A6C2U5W3"/>
<dbReference type="InterPro" id="IPR017850">
    <property type="entry name" value="Alkaline_phosphatase_core_sf"/>
</dbReference>
<feature type="signal peptide" evidence="7">
    <location>
        <begin position="1"/>
        <end position="19"/>
    </location>
</feature>
<comment type="similarity">
    <text evidence="2">Belongs to the sulfatase family.</text>
</comment>
<evidence type="ECO:0000256" key="4">
    <source>
        <dbReference type="ARBA" id="ARBA00022729"/>
    </source>
</evidence>
<keyword evidence="5" id="KW-0378">Hydrolase</keyword>
<feature type="chain" id="PRO_5028894969" evidence="7">
    <location>
        <begin position="20"/>
        <end position="461"/>
    </location>
</feature>
<evidence type="ECO:0000313" key="9">
    <source>
        <dbReference type="EMBL" id="VGO15305.1"/>
    </source>
</evidence>
<dbReference type="Gene3D" id="3.40.720.10">
    <property type="entry name" value="Alkaline Phosphatase, subunit A"/>
    <property type="match status" value="1"/>
</dbReference>
<dbReference type="PANTHER" id="PTHR42693:SF42">
    <property type="entry name" value="ARYLSULFATASE G"/>
    <property type="match status" value="1"/>
</dbReference>
<keyword evidence="10" id="KW-1185">Reference proteome</keyword>
<dbReference type="EMBL" id="CAAHFG010000002">
    <property type="protein sequence ID" value="VGO15305.1"/>
    <property type="molecule type" value="Genomic_DNA"/>
</dbReference>
<dbReference type="Gene3D" id="3.30.1120.10">
    <property type="match status" value="1"/>
</dbReference>
<dbReference type="InterPro" id="IPR050738">
    <property type="entry name" value="Sulfatase"/>
</dbReference>
<evidence type="ECO:0000256" key="6">
    <source>
        <dbReference type="ARBA" id="ARBA00022837"/>
    </source>
</evidence>
<comment type="cofactor">
    <cofactor evidence="1">
        <name>Ca(2+)</name>
        <dbReference type="ChEBI" id="CHEBI:29108"/>
    </cofactor>
</comment>
<name>A0A6C2U5W3_PONDE</name>
<dbReference type="GO" id="GO:0004065">
    <property type="term" value="F:arylsulfatase activity"/>
    <property type="evidence" value="ECO:0007669"/>
    <property type="project" value="TreeGrafter"/>
</dbReference>
<evidence type="ECO:0000256" key="3">
    <source>
        <dbReference type="ARBA" id="ARBA00022723"/>
    </source>
</evidence>
<evidence type="ECO:0000259" key="8">
    <source>
        <dbReference type="Pfam" id="PF00884"/>
    </source>
</evidence>
<evidence type="ECO:0000256" key="1">
    <source>
        <dbReference type="ARBA" id="ARBA00001913"/>
    </source>
</evidence>
<sequence length="461" mass="52902">MLRLTTAFCCFYLSLQAIAGKPNVVFILADDLGIGGLHCYGTDWLETPNIDRLAQEGMKFENGYASHPTCQPSRIAILSGQYAPRTGGYRVKDHHKGQEHLIKYQVPELTGLALEKTTVAECFQSAGYATAMFGKWHAGNYRKELHPRFHGFDEAYECNSHYDALRSDPPVKLPEGMDFSEYYTGEAIKFMTKAKANGQPFFLYMPYYLVHAPFETRQDYIDHFEDKLKDMEFVDRNAERIPTVAAMTRHLDDCVGRLLAVLKESGLEENTLVVFTSDNGSYCQDLVGDYRGTKGDVYDGGLRVPYIFKWPGRFDAGSECAERITHIDLYPTFLEFAGIAEPENHVLDGVNLKPLLSGDIKNLPEREIVCYYPKYAQYNETSKRWSKPWRNVIFSRDWKLREVVEYGTYELYNLKEDPAEENDLSESHPEKMQELIGELRRWEKEVGAPEQKLNPDYVLDK</sequence>
<organism evidence="9 10">
    <name type="scientific">Pontiella desulfatans</name>
    <dbReference type="NCBI Taxonomy" id="2750659"/>
    <lineage>
        <taxon>Bacteria</taxon>
        <taxon>Pseudomonadati</taxon>
        <taxon>Kiritimatiellota</taxon>
        <taxon>Kiritimatiellia</taxon>
        <taxon>Kiritimatiellales</taxon>
        <taxon>Pontiellaceae</taxon>
        <taxon>Pontiella</taxon>
    </lineage>
</organism>
<dbReference type="RefSeq" id="WP_168442406.1">
    <property type="nucleotide sequence ID" value="NZ_CAAHFG010000002.1"/>
</dbReference>
<dbReference type="Proteomes" id="UP000366872">
    <property type="component" value="Unassembled WGS sequence"/>
</dbReference>
<evidence type="ECO:0000256" key="5">
    <source>
        <dbReference type="ARBA" id="ARBA00022801"/>
    </source>
</evidence>
<dbReference type="InterPro" id="IPR000917">
    <property type="entry name" value="Sulfatase_N"/>
</dbReference>
<dbReference type="CDD" id="cd16144">
    <property type="entry name" value="ARS_like"/>
    <property type="match status" value="1"/>
</dbReference>
<reference evidence="9 10" key="1">
    <citation type="submission" date="2019-04" db="EMBL/GenBank/DDBJ databases">
        <authorList>
            <person name="Van Vliet M D."/>
        </authorList>
    </citation>
    <scope>NUCLEOTIDE SEQUENCE [LARGE SCALE GENOMIC DNA]</scope>
    <source>
        <strain evidence="9 10">F1</strain>
    </source>
</reference>
<keyword evidence="6" id="KW-0106">Calcium</keyword>
<evidence type="ECO:0000256" key="7">
    <source>
        <dbReference type="SAM" id="SignalP"/>
    </source>
</evidence>
<dbReference type="Pfam" id="PF00884">
    <property type="entry name" value="Sulfatase"/>
    <property type="match status" value="1"/>
</dbReference>
<evidence type="ECO:0000313" key="10">
    <source>
        <dbReference type="Proteomes" id="UP000366872"/>
    </source>
</evidence>
<gene>
    <name evidence="9" type="primary">atsA_200</name>
    <name evidence="9" type="ORF">PDESU_03887</name>
</gene>
<dbReference type="SUPFAM" id="SSF53649">
    <property type="entry name" value="Alkaline phosphatase-like"/>
    <property type="match status" value="1"/>
</dbReference>
<feature type="domain" description="Sulfatase N-terminal" evidence="8">
    <location>
        <begin position="22"/>
        <end position="339"/>
    </location>
</feature>
<dbReference type="PANTHER" id="PTHR42693">
    <property type="entry name" value="ARYLSULFATASE FAMILY MEMBER"/>
    <property type="match status" value="1"/>
</dbReference>
<protein>
    <submittedName>
        <fullName evidence="9">Arylsulfatase</fullName>
    </submittedName>
</protein>
<keyword evidence="3" id="KW-0479">Metal-binding</keyword>
<accession>A0A6C2U5W3</accession>
<proteinExistence type="inferred from homology"/>
<dbReference type="GO" id="GO:0046872">
    <property type="term" value="F:metal ion binding"/>
    <property type="evidence" value="ECO:0007669"/>
    <property type="project" value="UniProtKB-KW"/>
</dbReference>
<keyword evidence="4 7" id="KW-0732">Signal</keyword>